<gene>
    <name evidence="1" type="ORF">LCGC14_2289800</name>
</gene>
<dbReference type="EMBL" id="LAZR01032044">
    <property type="protein sequence ID" value="KKL52002.1"/>
    <property type="molecule type" value="Genomic_DNA"/>
</dbReference>
<proteinExistence type="predicted"/>
<evidence type="ECO:0000313" key="1">
    <source>
        <dbReference type="EMBL" id="KKL52002.1"/>
    </source>
</evidence>
<organism evidence="1">
    <name type="scientific">marine sediment metagenome</name>
    <dbReference type="NCBI Taxonomy" id="412755"/>
    <lineage>
        <taxon>unclassified sequences</taxon>
        <taxon>metagenomes</taxon>
        <taxon>ecological metagenomes</taxon>
    </lineage>
</organism>
<dbReference type="AlphaFoldDB" id="A0A0F9FLT5"/>
<comment type="caution">
    <text evidence="1">The sequence shown here is derived from an EMBL/GenBank/DDBJ whole genome shotgun (WGS) entry which is preliminary data.</text>
</comment>
<reference evidence="1" key="1">
    <citation type="journal article" date="2015" name="Nature">
        <title>Complex archaea that bridge the gap between prokaryotes and eukaryotes.</title>
        <authorList>
            <person name="Spang A."/>
            <person name="Saw J.H."/>
            <person name="Jorgensen S.L."/>
            <person name="Zaremba-Niedzwiedzka K."/>
            <person name="Martijn J."/>
            <person name="Lind A.E."/>
            <person name="van Eijk R."/>
            <person name="Schleper C."/>
            <person name="Guy L."/>
            <person name="Ettema T.J."/>
        </authorList>
    </citation>
    <scope>NUCLEOTIDE SEQUENCE</scope>
</reference>
<accession>A0A0F9FLT5</accession>
<protein>
    <submittedName>
        <fullName evidence="1">Uncharacterized protein</fullName>
    </submittedName>
</protein>
<name>A0A0F9FLT5_9ZZZZ</name>
<sequence length="66" mass="8161">MTDCTPLTRRHRFKLWRSRLWSRHAPRPLGRCPNCKRWFWVWSWTGAMYCSRECYEQDVLLELGTK</sequence>